<evidence type="ECO:0000313" key="3">
    <source>
        <dbReference type="Proteomes" id="UP001165289"/>
    </source>
</evidence>
<dbReference type="Pfam" id="PF14214">
    <property type="entry name" value="Helitron_like_N"/>
    <property type="match status" value="1"/>
</dbReference>
<dbReference type="Proteomes" id="UP001165289">
    <property type="component" value="Unassembled WGS sequence"/>
</dbReference>
<dbReference type="EMBL" id="JAKMXF010000310">
    <property type="protein sequence ID" value="KAI6650788.1"/>
    <property type="molecule type" value="Genomic_DNA"/>
</dbReference>
<name>A0AAV7JP88_9METZ</name>
<protein>
    <recommendedName>
        <fullName evidence="1">Helitron helicase-like domain-containing protein</fullName>
    </recommendedName>
</protein>
<gene>
    <name evidence="2" type="ORF">LOD99_7839</name>
</gene>
<dbReference type="InterPro" id="IPR025476">
    <property type="entry name" value="Helitron_helicase-like"/>
</dbReference>
<proteinExistence type="predicted"/>
<feature type="domain" description="Helitron helicase-like" evidence="1">
    <location>
        <begin position="1"/>
        <end position="70"/>
    </location>
</feature>
<organism evidence="2 3">
    <name type="scientific">Oopsacas minuta</name>
    <dbReference type="NCBI Taxonomy" id="111878"/>
    <lineage>
        <taxon>Eukaryota</taxon>
        <taxon>Metazoa</taxon>
        <taxon>Porifera</taxon>
        <taxon>Hexactinellida</taxon>
        <taxon>Hexasterophora</taxon>
        <taxon>Lyssacinosida</taxon>
        <taxon>Leucopsacidae</taxon>
        <taxon>Oopsacas</taxon>
    </lineage>
</organism>
<comment type="caution">
    <text evidence="2">The sequence shown here is derived from an EMBL/GenBank/DDBJ whole genome shotgun (WGS) entry which is preliminary data.</text>
</comment>
<sequence>MFAKVQQVSFNYYKFNQKKLRVELYSGLSDAASAGDISPREFGRRLILPSPFTGGPKQMFELYQDCISIGKSLCDFGGMPLPSCDSSPRDQSKVIKDEFEVDVHNQAFIAAETNITLLNPDQYETYNCLMEALTDMSVEQRAFFIDGPGGTRKTFLYNT</sequence>
<dbReference type="AlphaFoldDB" id="A0AAV7JP88"/>
<evidence type="ECO:0000259" key="1">
    <source>
        <dbReference type="Pfam" id="PF14214"/>
    </source>
</evidence>
<accession>A0AAV7JP88</accession>
<reference evidence="2 3" key="1">
    <citation type="journal article" date="2023" name="BMC Biol.">
        <title>The compact genome of the sponge Oopsacas minuta (Hexactinellida) is lacking key metazoan core genes.</title>
        <authorList>
            <person name="Santini S."/>
            <person name="Schenkelaars Q."/>
            <person name="Jourda C."/>
            <person name="Duchesne M."/>
            <person name="Belahbib H."/>
            <person name="Rocher C."/>
            <person name="Selva M."/>
            <person name="Riesgo A."/>
            <person name="Vervoort M."/>
            <person name="Leys S.P."/>
            <person name="Kodjabachian L."/>
            <person name="Le Bivic A."/>
            <person name="Borchiellini C."/>
            <person name="Claverie J.M."/>
            <person name="Renard E."/>
        </authorList>
    </citation>
    <scope>NUCLEOTIDE SEQUENCE [LARGE SCALE GENOMIC DNA]</scope>
    <source>
        <strain evidence="2">SPO-2</strain>
    </source>
</reference>
<keyword evidence="3" id="KW-1185">Reference proteome</keyword>
<evidence type="ECO:0000313" key="2">
    <source>
        <dbReference type="EMBL" id="KAI6650788.1"/>
    </source>
</evidence>